<dbReference type="GO" id="GO:0015074">
    <property type="term" value="P:DNA integration"/>
    <property type="evidence" value="ECO:0007669"/>
    <property type="project" value="InterPro"/>
</dbReference>
<evidence type="ECO:0000313" key="4">
    <source>
        <dbReference type="EMBL" id="ASS74225.1"/>
    </source>
</evidence>
<evidence type="ECO:0000313" key="3">
    <source>
        <dbReference type="EMBL" id="ASS74066.1"/>
    </source>
</evidence>
<dbReference type="KEGG" id="tab:CIG75_13240"/>
<dbReference type="Gene3D" id="3.30.420.10">
    <property type="entry name" value="Ribonuclease H-like superfamily/Ribonuclease H"/>
    <property type="match status" value="1"/>
</dbReference>
<evidence type="ECO:0000313" key="9">
    <source>
        <dbReference type="Proteomes" id="UP000214688"/>
    </source>
</evidence>
<dbReference type="KEGG" id="tab:CIG75_03085"/>
<dbReference type="Pfam" id="PF13333">
    <property type="entry name" value="rve_2"/>
    <property type="match status" value="1"/>
</dbReference>
<feature type="domain" description="Integrase catalytic" evidence="2">
    <location>
        <begin position="87"/>
        <end position="248"/>
    </location>
</feature>
<dbReference type="GO" id="GO:0003676">
    <property type="term" value="F:nucleic acid binding"/>
    <property type="evidence" value="ECO:0007669"/>
    <property type="project" value="InterPro"/>
</dbReference>
<dbReference type="InterPro" id="IPR050900">
    <property type="entry name" value="Transposase_IS3/IS150/IS904"/>
</dbReference>
<evidence type="ECO:0000259" key="2">
    <source>
        <dbReference type="PROSITE" id="PS50994"/>
    </source>
</evidence>
<dbReference type="EMBL" id="CP022657">
    <property type="protein sequence ID" value="ASS74066.1"/>
    <property type="molecule type" value="Genomic_DNA"/>
</dbReference>
<dbReference type="PROSITE" id="PS50994">
    <property type="entry name" value="INTEGRASE"/>
    <property type="match status" value="1"/>
</dbReference>
<dbReference type="KEGG" id="tab:CIG75_17840"/>
<dbReference type="InterPro" id="IPR036397">
    <property type="entry name" value="RNaseH_sf"/>
</dbReference>
<protein>
    <recommendedName>
        <fullName evidence="2">Integrase catalytic domain-containing protein</fullName>
    </recommendedName>
</protein>
<comment type="function">
    <text evidence="1">Involved in the transposition of the insertion sequence.</text>
</comment>
<dbReference type="KEGG" id="tab:CIG75_03985"/>
<accession>A0A223CYB0</accession>
<dbReference type="Pfam" id="PF13276">
    <property type="entry name" value="HTH_21"/>
    <property type="match status" value="1"/>
</dbReference>
<proteinExistence type="predicted"/>
<gene>
    <name evidence="3" type="ORF">CIG75_03085</name>
    <name evidence="4" type="ORF">CIG75_03985</name>
    <name evidence="5" type="ORF">CIG75_13240</name>
    <name evidence="6" type="ORF">CIG75_14605</name>
    <name evidence="7" type="ORF">CIG75_17840</name>
    <name evidence="8" type="ORF">CIG75_20355</name>
</gene>
<dbReference type="EMBL" id="CP022657">
    <property type="protein sequence ID" value="ASS76064.1"/>
    <property type="molecule type" value="Genomic_DNA"/>
</dbReference>
<dbReference type="InterPro" id="IPR048020">
    <property type="entry name" value="Transpos_IS3"/>
</dbReference>
<dbReference type="Proteomes" id="UP000214688">
    <property type="component" value="Chromosome"/>
</dbReference>
<dbReference type="InterPro" id="IPR001584">
    <property type="entry name" value="Integrase_cat-core"/>
</dbReference>
<evidence type="ECO:0000313" key="5">
    <source>
        <dbReference type="EMBL" id="ASS75846.1"/>
    </source>
</evidence>
<evidence type="ECO:0000313" key="7">
    <source>
        <dbReference type="EMBL" id="ASS76647.1"/>
    </source>
</evidence>
<evidence type="ECO:0000313" key="6">
    <source>
        <dbReference type="EMBL" id="ASS76064.1"/>
    </source>
</evidence>
<reference evidence="4" key="2">
    <citation type="submission" date="2017-08" db="EMBL/GenBank/DDBJ databases">
        <authorList>
            <person name="de Groot N.N."/>
        </authorList>
    </citation>
    <scope>NUCLEOTIDE SEQUENCE</scope>
    <source>
        <strain evidence="4">THMBR28</strain>
    </source>
</reference>
<keyword evidence="9" id="KW-1185">Reference proteome</keyword>
<dbReference type="PANTHER" id="PTHR46889">
    <property type="entry name" value="TRANSPOSASE INSF FOR INSERTION SEQUENCE IS3B-RELATED"/>
    <property type="match status" value="1"/>
</dbReference>
<dbReference type="Pfam" id="PF00665">
    <property type="entry name" value="rve"/>
    <property type="match status" value="1"/>
</dbReference>
<dbReference type="EMBL" id="CP022657">
    <property type="protein sequence ID" value="ASS76647.1"/>
    <property type="molecule type" value="Genomic_DNA"/>
</dbReference>
<dbReference type="InterPro" id="IPR025948">
    <property type="entry name" value="HTH-like_dom"/>
</dbReference>
<dbReference type="EMBL" id="CP022657">
    <property type="protein sequence ID" value="ASS74225.1"/>
    <property type="molecule type" value="Genomic_DNA"/>
</dbReference>
<evidence type="ECO:0000313" key="8">
    <source>
        <dbReference type="EMBL" id="ASS77021.1"/>
    </source>
</evidence>
<dbReference type="EMBL" id="CP022657">
    <property type="protein sequence ID" value="ASS75846.1"/>
    <property type="molecule type" value="Genomic_DNA"/>
</dbReference>
<organism evidence="4 9">
    <name type="scientific">Tumebacillus algifaecis</name>
    <dbReference type="NCBI Taxonomy" id="1214604"/>
    <lineage>
        <taxon>Bacteria</taxon>
        <taxon>Bacillati</taxon>
        <taxon>Bacillota</taxon>
        <taxon>Bacilli</taxon>
        <taxon>Bacillales</taxon>
        <taxon>Alicyclobacillaceae</taxon>
        <taxon>Tumebacillus</taxon>
    </lineage>
</organism>
<dbReference type="NCBIfam" id="NF033516">
    <property type="entry name" value="transpos_IS3"/>
    <property type="match status" value="1"/>
</dbReference>
<sequence>MITSKQKEERQLKKLILQCHKAVRGTYGYYRVRAWLRRKHNLKINHKRVYRLMKELGIQCVARKKKRWFGKKSENYTAPNSLNRNFKASRPNEKWATDITYLLFNGQRLFLSVIYDMFNNEIVAYRIGERNDLKLVLDTVKLANKKRDVTDTLLHSDQGFQYTSHQYNKLLQTYNIAQSMSRKGNCLDNACVENFFGHLKSELMYLNKFRTKAEVMNAVASYIRFYNQQRIQRKLNDLSPVEYRTQVCA</sequence>
<name>A0A223CYB0_9BACL</name>
<dbReference type="KEGG" id="tab:CIG75_14605"/>
<dbReference type="AlphaFoldDB" id="A0A223CYB0"/>
<dbReference type="PANTHER" id="PTHR46889:SF4">
    <property type="entry name" value="TRANSPOSASE INSO FOR INSERTION SEQUENCE ELEMENT IS911B-RELATED"/>
    <property type="match status" value="1"/>
</dbReference>
<dbReference type="EMBL" id="CP022657">
    <property type="protein sequence ID" value="ASS77021.1"/>
    <property type="molecule type" value="Genomic_DNA"/>
</dbReference>
<dbReference type="KEGG" id="tab:CIG75_20355"/>
<evidence type="ECO:0000256" key="1">
    <source>
        <dbReference type="ARBA" id="ARBA00002286"/>
    </source>
</evidence>
<reference evidence="4 9" key="1">
    <citation type="journal article" date="2015" name="Int. J. Syst. Evol. Microbiol.">
        <title>Tumebacillus algifaecis sp. nov., isolated from decomposing algal scum.</title>
        <authorList>
            <person name="Wu Y.F."/>
            <person name="Zhang B."/>
            <person name="Xing P."/>
            <person name="Wu Q.L."/>
            <person name="Liu S.J."/>
        </authorList>
    </citation>
    <scope>NUCLEOTIDE SEQUENCE [LARGE SCALE GENOMIC DNA]</scope>
    <source>
        <strain evidence="4 9">THMBR28</strain>
    </source>
</reference>
<dbReference type="SUPFAM" id="SSF53098">
    <property type="entry name" value="Ribonuclease H-like"/>
    <property type="match status" value="1"/>
</dbReference>
<dbReference type="InterPro" id="IPR012337">
    <property type="entry name" value="RNaseH-like_sf"/>
</dbReference>